<feature type="compositionally biased region" description="Polar residues" evidence="1">
    <location>
        <begin position="13"/>
        <end position="23"/>
    </location>
</feature>
<dbReference type="AlphaFoldDB" id="A0AAD5P8J6"/>
<name>A0AAD5P8J6_9FUNG</name>
<evidence type="ECO:0000313" key="3">
    <source>
        <dbReference type="Proteomes" id="UP001209540"/>
    </source>
</evidence>
<reference evidence="2" key="2">
    <citation type="submission" date="2023-02" db="EMBL/GenBank/DDBJ databases">
        <authorList>
            <consortium name="DOE Joint Genome Institute"/>
            <person name="Mondo S.J."/>
            <person name="Chang Y."/>
            <person name="Wang Y."/>
            <person name="Ahrendt S."/>
            <person name="Andreopoulos W."/>
            <person name="Barry K."/>
            <person name="Beard J."/>
            <person name="Benny G.L."/>
            <person name="Blankenship S."/>
            <person name="Bonito G."/>
            <person name="Cuomo C."/>
            <person name="Desiro A."/>
            <person name="Gervers K.A."/>
            <person name="Hundley H."/>
            <person name="Kuo A."/>
            <person name="LaButti K."/>
            <person name="Lang B.F."/>
            <person name="Lipzen A."/>
            <person name="O'Donnell K."/>
            <person name="Pangilinan J."/>
            <person name="Reynolds N."/>
            <person name="Sandor L."/>
            <person name="Smith M.W."/>
            <person name="Tsang A."/>
            <person name="Grigoriev I.V."/>
            <person name="Stajich J.E."/>
            <person name="Spatafora J.W."/>
        </authorList>
    </citation>
    <scope>NUCLEOTIDE SEQUENCE</scope>
    <source>
        <strain evidence="2">RSA 2281</strain>
    </source>
</reference>
<comment type="caution">
    <text evidence="2">The sequence shown here is derived from an EMBL/GenBank/DDBJ whole genome shotgun (WGS) entry which is preliminary data.</text>
</comment>
<keyword evidence="3" id="KW-1185">Reference proteome</keyword>
<feature type="compositionally biased region" description="Low complexity" evidence="1">
    <location>
        <begin position="40"/>
        <end position="54"/>
    </location>
</feature>
<dbReference type="Proteomes" id="UP001209540">
    <property type="component" value="Unassembled WGS sequence"/>
</dbReference>
<sequence length="171" mass="19301">MACHYSANFASGKTTTPLSSNTAEPEDTQMSDSDMRLRANNKNSSSTTHNNIISNETMATMETLVTTAEEPKNLLAVNEYSQHQLLFGDSETYYVVDDEVFRKLDFAIKKQFEATARQHRDFSTDSQRQPTSGSYTRFFRKRMSTIGYQTTESLDNSDMLASNDSNDNSIN</sequence>
<evidence type="ECO:0000256" key="1">
    <source>
        <dbReference type="SAM" id="MobiDB-lite"/>
    </source>
</evidence>
<dbReference type="EMBL" id="JAIXMP010000064">
    <property type="protein sequence ID" value="KAI9244038.1"/>
    <property type="molecule type" value="Genomic_DNA"/>
</dbReference>
<protein>
    <submittedName>
        <fullName evidence="2">Uncharacterized protein</fullName>
    </submittedName>
</protein>
<feature type="region of interest" description="Disordered" evidence="1">
    <location>
        <begin position="13"/>
        <end position="54"/>
    </location>
</feature>
<reference evidence="2" key="1">
    <citation type="journal article" date="2022" name="IScience">
        <title>Evolution of zygomycete secretomes and the origins of terrestrial fungal ecologies.</title>
        <authorList>
            <person name="Chang Y."/>
            <person name="Wang Y."/>
            <person name="Mondo S."/>
            <person name="Ahrendt S."/>
            <person name="Andreopoulos W."/>
            <person name="Barry K."/>
            <person name="Beard J."/>
            <person name="Benny G.L."/>
            <person name="Blankenship S."/>
            <person name="Bonito G."/>
            <person name="Cuomo C."/>
            <person name="Desiro A."/>
            <person name="Gervers K.A."/>
            <person name="Hundley H."/>
            <person name="Kuo A."/>
            <person name="LaButti K."/>
            <person name="Lang B.F."/>
            <person name="Lipzen A."/>
            <person name="O'Donnell K."/>
            <person name="Pangilinan J."/>
            <person name="Reynolds N."/>
            <person name="Sandor L."/>
            <person name="Smith M.E."/>
            <person name="Tsang A."/>
            <person name="Grigoriev I.V."/>
            <person name="Stajich J.E."/>
            <person name="Spatafora J.W."/>
        </authorList>
    </citation>
    <scope>NUCLEOTIDE SEQUENCE</scope>
    <source>
        <strain evidence="2">RSA 2281</strain>
    </source>
</reference>
<accession>A0AAD5P8J6</accession>
<evidence type="ECO:0000313" key="2">
    <source>
        <dbReference type="EMBL" id="KAI9244038.1"/>
    </source>
</evidence>
<gene>
    <name evidence="2" type="ORF">BDA99DRAFT_544206</name>
</gene>
<organism evidence="2 3">
    <name type="scientific">Phascolomyces articulosus</name>
    <dbReference type="NCBI Taxonomy" id="60185"/>
    <lineage>
        <taxon>Eukaryota</taxon>
        <taxon>Fungi</taxon>
        <taxon>Fungi incertae sedis</taxon>
        <taxon>Mucoromycota</taxon>
        <taxon>Mucoromycotina</taxon>
        <taxon>Mucoromycetes</taxon>
        <taxon>Mucorales</taxon>
        <taxon>Lichtheimiaceae</taxon>
        <taxon>Phascolomyces</taxon>
    </lineage>
</organism>
<proteinExistence type="predicted"/>